<dbReference type="Pfam" id="PF02518">
    <property type="entry name" value="HATPase_c"/>
    <property type="match status" value="1"/>
</dbReference>
<feature type="domain" description="HAMP" evidence="12">
    <location>
        <begin position="196"/>
        <end position="249"/>
    </location>
</feature>
<dbReference type="Gene3D" id="1.10.287.130">
    <property type="match status" value="1"/>
</dbReference>
<dbReference type="PANTHER" id="PTHR45436">
    <property type="entry name" value="SENSOR HISTIDINE KINASE YKOH"/>
    <property type="match status" value="1"/>
</dbReference>
<comment type="catalytic activity">
    <reaction evidence="1">
        <text>ATP + protein L-histidine = ADP + protein N-phospho-L-histidine.</text>
        <dbReference type="EC" id="2.7.13.3"/>
    </reaction>
</comment>
<dbReference type="Pfam" id="PF00672">
    <property type="entry name" value="HAMP"/>
    <property type="match status" value="1"/>
</dbReference>
<gene>
    <name evidence="13" type="ORF">NJR55_01635</name>
</gene>
<dbReference type="GO" id="GO:0000155">
    <property type="term" value="F:phosphorelay sensor kinase activity"/>
    <property type="evidence" value="ECO:0007669"/>
    <property type="project" value="InterPro"/>
</dbReference>
<comment type="subcellular location">
    <subcellularLocation>
        <location evidence="2">Membrane</location>
    </subcellularLocation>
</comment>
<dbReference type="CDD" id="cd00075">
    <property type="entry name" value="HATPase"/>
    <property type="match status" value="1"/>
</dbReference>
<keyword evidence="7" id="KW-0418">Kinase</keyword>
<dbReference type="PROSITE" id="PS50885">
    <property type="entry name" value="HAMP"/>
    <property type="match status" value="1"/>
</dbReference>
<dbReference type="EC" id="2.7.13.3" evidence="3"/>
<evidence type="ECO:0000256" key="9">
    <source>
        <dbReference type="ARBA" id="ARBA00023012"/>
    </source>
</evidence>
<evidence type="ECO:0000256" key="8">
    <source>
        <dbReference type="ARBA" id="ARBA00022989"/>
    </source>
</evidence>
<dbReference type="InterPro" id="IPR050428">
    <property type="entry name" value="TCS_sensor_his_kinase"/>
</dbReference>
<dbReference type="Proteomes" id="UP001139474">
    <property type="component" value="Unassembled WGS sequence"/>
</dbReference>
<evidence type="ECO:0000259" key="12">
    <source>
        <dbReference type="PROSITE" id="PS50885"/>
    </source>
</evidence>
<keyword evidence="5" id="KW-0808">Transferase</keyword>
<evidence type="ECO:0000256" key="3">
    <source>
        <dbReference type="ARBA" id="ARBA00012438"/>
    </source>
</evidence>
<dbReference type="CDD" id="cd06225">
    <property type="entry name" value="HAMP"/>
    <property type="match status" value="1"/>
</dbReference>
<dbReference type="PROSITE" id="PS50109">
    <property type="entry name" value="HIS_KIN"/>
    <property type="match status" value="1"/>
</dbReference>
<keyword evidence="4" id="KW-0597">Phosphoprotein</keyword>
<dbReference type="EMBL" id="JAMZDE010000001">
    <property type="protein sequence ID" value="MCP1338284.1"/>
    <property type="molecule type" value="Genomic_DNA"/>
</dbReference>
<dbReference type="SMART" id="SM00304">
    <property type="entry name" value="HAMP"/>
    <property type="match status" value="1"/>
</dbReference>
<dbReference type="AlphaFoldDB" id="A0A9X2FS94"/>
<dbReference type="SMART" id="SM00387">
    <property type="entry name" value="HATPase_c"/>
    <property type="match status" value="1"/>
</dbReference>
<evidence type="ECO:0000256" key="4">
    <source>
        <dbReference type="ARBA" id="ARBA00022553"/>
    </source>
</evidence>
<keyword evidence="10" id="KW-0472">Membrane</keyword>
<sequence length="464" mass="52884">MRFRTMGQLNSISAKVLLAFVVGLILSVSLIIIVFVTASVLRNNIFSEVEVHDFAQELVERLVFNADGVPVKITLENKYNWVFESFRSEIAYRVLDQSGNVLFYSPAGEEFWSSVDTRNSLMNGFFQFERDGIVVDAAIHSIENNGNRWFVEAAVSRRFVYFAHHAFGLNFIEKGLVLLSLVLFFVFSACVHFILSHTLKPLRELSESAALISPRSLQSRLENKKVPSEIAPLVNSFNHALERLEHGYRVQQEFLATAAHELKTPLALIHAQLELTPETEERNWLLRDVNYMSRQVQQLLLLAEASEQQNYRICIVDMYEVAIDALSYLQRIADAEKVKLNLINHASGVSLQADKGALFTLLKNLIENAIQHAGSGKEVRIVIYPDRITVRDWGDGVDETQLSQLFNRFWRGEHRRELGAGLGLAICREIALNHDWLLTAQRMEPGLLFQLQFRHVKSQFPGEE</sequence>
<keyword evidence="9" id="KW-0902">Two-component regulatory system</keyword>
<evidence type="ECO:0000256" key="2">
    <source>
        <dbReference type="ARBA" id="ARBA00004370"/>
    </source>
</evidence>
<dbReference type="InterPro" id="IPR036097">
    <property type="entry name" value="HisK_dim/P_sf"/>
</dbReference>
<dbReference type="SMART" id="SM00388">
    <property type="entry name" value="HisKA"/>
    <property type="match status" value="1"/>
</dbReference>
<dbReference type="GO" id="GO:0005524">
    <property type="term" value="F:ATP binding"/>
    <property type="evidence" value="ECO:0007669"/>
    <property type="project" value="UniProtKB-KW"/>
</dbReference>
<evidence type="ECO:0000256" key="10">
    <source>
        <dbReference type="SAM" id="Phobius"/>
    </source>
</evidence>
<keyword evidence="8 10" id="KW-1133">Transmembrane helix</keyword>
<dbReference type="RefSeq" id="WP_253617267.1">
    <property type="nucleotide sequence ID" value="NZ_JAMZDE010000001.1"/>
</dbReference>
<dbReference type="InterPro" id="IPR036890">
    <property type="entry name" value="HATPase_C_sf"/>
</dbReference>
<dbReference type="GO" id="GO:0005886">
    <property type="term" value="C:plasma membrane"/>
    <property type="evidence" value="ECO:0007669"/>
    <property type="project" value="TreeGrafter"/>
</dbReference>
<dbReference type="Pfam" id="PF00512">
    <property type="entry name" value="HisKA"/>
    <property type="match status" value="1"/>
</dbReference>
<dbReference type="SUPFAM" id="SSF55874">
    <property type="entry name" value="ATPase domain of HSP90 chaperone/DNA topoisomerase II/histidine kinase"/>
    <property type="match status" value="1"/>
</dbReference>
<evidence type="ECO:0000256" key="1">
    <source>
        <dbReference type="ARBA" id="ARBA00000085"/>
    </source>
</evidence>
<dbReference type="PANTHER" id="PTHR45436:SF5">
    <property type="entry name" value="SENSOR HISTIDINE KINASE TRCS"/>
    <property type="match status" value="1"/>
</dbReference>
<reference evidence="13" key="1">
    <citation type="submission" date="2022-06" db="EMBL/GenBank/DDBJ databases">
        <title>Idiomarina rhizosphaerae M1R2S28.</title>
        <authorList>
            <person name="Sun J.-Q."/>
            <person name="Li L.-F."/>
        </authorList>
    </citation>
    <scope>NUCLEOTIDE SEQUENCE</scope>
    <source>
        <strain evidence="13">M1R2S28</strain>
    </source>
</reference>
<dbReference type="Gene3D" id="3.30.565.10">
    <property type="entry name" value="Histidine kinase-like ATPase, C-terminal domain"/>
    <property type="match status" value="1"/>
</dbReference>
<keyword evidence="13" id="KW-0067">ATP-binding</keyword>
<keyword evidence="14" id="KW-1185">Reference proteome</keyword>
<keyword evidence="13" id="KW-0547">Nucleotide-binding</keyword>
<accession>A0A9X2FS94</accession>
<dbReference type="InterPro" id="IPR003660">
    <property type="entry name" value="HAMP_dom"/>
</dbReference>
<dbReference type="InterPro" id="IPR005467">
    <property type="entry name" value="His_kinase_dom"/>
</dbReference>
<evidence type="ECO:0000256" key="6">
    <source>
        <dbReference type="ARBA" id="ARBA00022692"/>
    </source>
</evidence>
<protein>
    <recommendedName>
        <fullName evidence="3">histidine kinase</fullName>
        <ecNumber evidence="3">2.7.13.3</ecNumber>
    </recommendedName>
</protein>
<comment type="caution">
    <text evidence="13">The sequence shown here is derived from an EMBL/GenBank/DDBJ whole genome shotgun (WGS) entry which is preliminary data.</text>
</comment>
<dbReference type="InterPro" id="IPR003661">
    <property type="entry name" value="HisK_dim/P_dom"/>
</dbReference>
<dbReference type="InterPro" id="IPR003594">
    <property type="entry name" value="HATPase_dom"/>
</dbReference>
<proteinExistence type="predicted"/>
<dbReference type="CDD" id="cd00082">
    <property type="entry name" value="HisKA"/>
    <property type="match status" value="1"/>
</dbReference>
<name>A0A9X2FS94_9GAMM</name>
<feature type="transmembrane region" description="Helical" evidence="10">
    <location>
        <begin position="12"/>
        <end position="38"/>
    </location>
</feature>
<evidence type="ECO:0000313" key="14">
    <source>
        <dbReference type="Proteomes" id="UP001139474"/>
    </source>
</evidence>
<dbReference type="SUPFAM" id="SSF47384">
    <property type="entry name" value="Homodimeric domain of signal transducing histidine kinase"/>
    <property type="match status" value="1"/>
</dbReference>
<organism evidence="13 14">
    <name type="scientific">Idiomarina rhizosphaerae</name>
    <dbReference type="NCBI Taxonomy" id="2961572"/>
    <lineage>
        <taxon>Bacteria</taxon>
        <taxon>Pseudomonadati</taxon>
        <taxon>Pseudomonadota</taxon>
        <taxon>Gammaproteobacteria</taxon>
        <taxon>Alteromonadales</taxon>
        <taxon>Idiomarinaceae</taxon>
        <taxon>Idiomarina</taxon>
    </lineage>
</organism>
<evidence type="ECO:0000259" key="11">
    <source>
        <dbReference type="PROSITE" id="PS50109"/>
    </source>
</evidence>
<feature type="domain" description="Histidine kinase" evidence="11">
    <location>
        <begin position="257"/>
        <end position="457"/>
    </location>
</feature>
<keyword evidence="6 10" id="KW-0812">Transmembrane</keyword>
<evidence type="ECO:0000256" key="5">
    <source>
        <dbReference type="ARBA" id="ARBA00022679"/>
    </source>
</evidence>
<evidence type="ECO:0000256" key="7">
    <source>
        <dbReference type="ARBA" id="ARBA00022777"/>
    </source>
</evidence>
<feature type="transmembrane region" description="Helical" evidence="10">
    <location>
        <begin position="176"/>
        <end position="195"/>
    </location>
</feature>
<evidence type="ECO:0000313" key="13">
    <source>
        <dbReference type="EMBL" id="MCP1338284.1"/>
    </source>
</evidence>